<evidence type="ECO:0000256" key="1">
    <source>
        <dbReference type="ARBA" id="ARBA00001933"/>
    </source>
</evidence>
<feature type="binding site" evidence="4 6">
    <location>
        <position position="118"/>
    </location>
    <ligand>
        <name>substrate</name>
    </ligand>
</feature>
<dbReference type="GO" id="GO:0005829">
    <property type="term" value="C:cytosol"/>
    <property type="evidence" value="ECO:0007669"/>
    <property type="project" value="TreeGrafter"/>
</dbReference>
<evidence type="ECO:0000256" key="5">
    <source>
        <dbReference type="PIRSR" id="PIRSR600821-50"/>
    </source>
</evidence>
<dbReference type="EMBL" id="NXIG01000013">
    <property type="protein sequence ID" value="RXI29231.1"/>
    <property type="molecule type" value="Genomic_DNA"/>
</dbReference>
<dbReference type="EMBL" id="CP032097">
    <property type="protein sequence ID" value="AXX94612.1"/>
    <property type="molecule type" value="Genomic_DNA"/>
</dbReference>
<accession>A0A347U6Y4</accession>
<dbReference type="KEGG" id="aell:AELL_0933"/>
<dbReference type="GO" id="GO:0030632">
    <property type="term" value="P:D-alanine biosynthetic process"/>
    <property type="evidence" value="ECO:0007669"/>
    <property type="project" value="UniProtKB-UniRule"/>
</dbReference>
<comment type="pathway">
    <text evidence="4">Amino-acid biosynthesis; D-alanine biosynthesis; D-alanine from L-alanine: step 1/1.</text>
</comment>
<evidence type="ECO:0000256" key="2">
    <source>
        <dbReference type="ARBA" id="ARBA00022898"/>
    </source>
</evidence>
<dbReference type="InterPro" id="IPR011079">
    <property type="entry name" value="Ala_racemase_C"/>
</dbReference>
<dbReference type="SMART" id="SM01005">
    <property type="entry name" value="Ala_racemase_C"/>
    <property type="match status" value="1"/>
</dbReference>
<dbReference type="SUPFAM" id="SSF51419">
    <property type="entry name" value="PLP-binding barrel"/>
    <property type="match status" value="1"/>
</dbReference>
<dbReference type="Proteomes" id="UP000262582">
    <property type="component" value="Chromosome"/>
</dbReference>
<feature type="domain" description="Alanine racemase C-terminal" evidence="7">
    <location>
        <begin position="228"/>
        <end position="340"/>
    </location>
</feature>
<dbReference type="PROSITE" id="PS00395">
    <property type="entry name" value="ALANINE_RACEMASE"/>
    <property type="match status" value="1"/>
</dbReference>
<evidence type="ECO:0000256" key="6">
    <source>
        <dbReference type="PIRSR" id="PIRSR600821-52"/>
    </source>
</evidence>
<dbReference type="InterPro" id="IPR029066">
    <property type="entry name" value="PLP-binding_barrel"/>
</dbReference>
<comment type="function">
    <text evidence="4">Catalyzes the interconversion of L-alanine and D-alanine. May also act on other amino acids.</text>
</comment>
<dbReference type="InterPro" id="IPR020622">
    <property type="entry name" value="Ala_racemase_pyridoxalP-BS"/>
</dbReference>
<evidence type="ECO:0000313" key="11">
    <source>
        <dbReference type="Proteomes" id="UP000290588"/>
    </source>
</evidence>
<dbReference type="AlphaFoldDB" id="A0A347U6Y4"/>
<dbReference type="SUPFAM" id="SSF50621">
    <property type="entry name" value="Alanine racemase C-terminal domain-like"/>
    <property type="match status" value="1"/>
</dbReference>
<comment type="similarity">
    <text evidence="4">Belongs to the alanine racemase family.</text>
</comment>
<dbReference type="OrthoDB" id="9813814at2"/>
<dbReference type="Pfam" id="PF00842">
    <property type="entry name" value="Ala_racemase_C"/>
    <property type="match status" value="1"/>
</dbReference>
<feature type="active site" description="Proton acceptor; specific for L-alanine" evidence="4">
    <location>
        <position position="249"/>
    </location>
</feature>
<dbReference type="PANTHER" id="PTHR30511:SF0">
    <property type="entry name" value="ALANINE RACEMASE, CATABOLIC-RELATED"/>
    <property type="match status" value="1"/>
</dbReference>
<feature type="binding site" evidence="4 6">
    <location>
        <position position="295"/>
    </location>
    <ligand>
        <name>substrate</name>
    </ligand>
</feature>
<proteinExistence type="inferred from homology"/>
<dbReference type="InterPro" id="IPR000821">
    <property type="entry name" value="Ala_racemase"/>
</dbReference>
<keyword evidence="2 4" id="KW-0663">Pyridoxal phosphate</keyword>
<protein>
    <recommendedName>
        <fullName evidence="4">Alanine racemase</fullName>
        <ecNumber evidence="4">5.1.1.1</ecNumber>
    </recommendedName>
</protein>
<dbReference type="Proteomes" id="UP000290588">
    <property type="component" value="Unassembled WGS sequence"/>
</dbReference>
<dbReference type="Gene3D" id="3.20.20.10">
    <property type="entry name" value="Alanine racemase"/>
    <property type="match status" value="1"/>
</dbReference>
<feature type="modified residue" description="N6-(pyridoxal phosphate)lysine" evidence="4 5">
    <location>
        <position position="33"/>
    </location>
</feature>
<dbReference type="Pfam" id="PF01168">
    <property type="entry name" value="Ala_racemase_N"/>
    <property type="match status" value="1"/>
</dbReference>
<feature type="active site" description="Proton acceptor; specific for D-alanine" evidence="4">
    <location>
        <position position="33"/>
    </location>
</feature>
<evidence type="ECO:0000313" key="9">
    <source>
        <dbReference type="EMBL" id="RXI29231.1"/>
    </source>
</evidence>
<dbReference type="PANTHER" id="PTHR30511">
    <property type="entry name" value="ALANINE RACEMASE"/>
    <property type="match status" value="1"/>
</dbReference>
<dbReference type="NCBIfam" id="TIGR00492">
    <property type="entry name" value="alr"/>
    <property type="match status" value="1"/>
</dbReference>
<organism evidence="9 11">
    <name type="scientific">Arcobacter ellisii</name>
    <dbReference type="NCBI Taxonomy" id="913109"/>
    <lineage>
        <taxon>Bacteria</taxon>
        <taxon>Pseudomonadati</taxon>
        <taxon>Campylobacterota</taxon>
        <taxon>Epsilonproteobacteria</taxon>
        <taxon>Campylobacterales</taxon>
        <taxon>Arcobacteraceae</taxon>
        <taxon>Arcobacter</taxon>
    </lineage>
</organism>
<reference evidence="8 10" key="2">
    <citation type="submission" date="2018-08" db="EMBL/GenBank/DDBJ databases">
        <title>Complete genome of the Arcobacter ellisii type strain LMG 26155.</title>
        <authorList>
            <person name="Miller W.G."/>
            <person name="Yee E."/>
            <person name="Bono J.L."/>
        </authorList>
    </citation>
    <scope>NUCLEOTIDE SEQUENCE [LARGE SCALE GENOMIC DNA]</scope>
    <source>
        <strain evidence="8 10">LMG 26155</strain>
    </source>
</reference>
<evidence type="ECO:0000313" key="8">
    <source>
        <dbReference type="EMBL" id="AXX94612.1"/>
    </source>
</evidence>
<comment type="cofactor">
    <cofactor evidence="1 4 5">
        <name>pyridoxal 5'-phosphate</name>
        <dbReference type="ChEBI" id="CHEBI:597326"/>
    </cofactor>
</comment>
<evidence type="ECO:0000259" key="7">
    <source>
        <dbReference type="SMART" id="SM01005"/>
    </source>
</evidence>
<dbReference type="RefSeq" id="WP_118916830.1">
    <property type="nucleotide sequence ID" value="NZ_CP032097.1"/>
</dbReference>
<dbReference type="Gene3D" id="2.40.37.10">
    <property type="entry name" value="Lyase, Ornithine Decarboxylase, Chain A, domain 1"/>
    <property type="match status" value="1"/>
</dbReference>
<dbReference type="InterPro" id="IPR001608">
    <property type="entry name" value="Ala_racemase_N"/>
</dbReference>
<reference evidence="9 11" key="1">
    <citation type="submission" date="2017-09" db="EMBL/GenBank/DDBJ databases">
        <title>Genomics of the genus Arcobacter.</title>
        <authorList>
            <person name="Perez-Cataluna A."/>
            <person name="Figueras M.J."/>
            <person name="Salas-Masso N."/>
        </authorList>
    </citation>
    <scope>NUCLEOTIDE SEQUENCE [LARGE SCALE GENOMIC DNA]</scope>
    <source>
        <strain evidence="9 11">CECT 7837</strain>
    </source>
</reference>
<dbReference type="PRINTS" id="PR00992">
    <property type="entry name" value="ALARACEMASE"/>
</dbReference>
<dbReference type="EC" id="5.1.1.1" evidence="4"/>
<evidence type="ECO:0000313" key="10">
    <source>
        <dbReference type="Proteomes" id="UP000262582"/>
    </source>
</evidence>
<dbReference type="CDD" id="cd00430">
    <property type="entry name" value="PLPDE_III_AR"/>
    <property type="match status" value="1"/>
</dbReference>
<comment type="catalytic activity">
    <reaction evidence="4">
        <text>L-alanine = D-alanine</text>
        <dbReference type="Rhea" id="RHEA:20249"/>
        <dbReference type="ChEBI" id="CHEBI:57416"/>
        <dbReference type="ChEBI" id="CHEBI:57972"/>
        <dbReference type="EC" id="5.1.1.1"/>
    </reaction>
</comment>
<dbReference type="GO" id="GO:0008784">
    <property type="term" value="F:alanine racemase activity"/>
    <property type="evidence" value="ECO:0007669"/>
    <property type="project" value="UniProtKB-UniRule"/>
</dbReference>
<gene>
    <name evidence="8" type="primary">alr</name>
    <name evidence="8" type="ORF">AELL_0933</name>
    <name evidence="9" type="ORF">CP962_11685</name>
</gene>
<dbReference type="InterPro" id="IPR009006">
    <property type="entry name" value="Ala_racemase/Decarboxylase_C"/>
</dbReference>
<evidence type="ECO:0000256" key="3">
    <source>
        <dbReference type="ARBA" id="ARBA00023235"/>
    </source>
</evidence>
<sequence length="340" mass="38252">MAKILLNKENLFYNFDVISNKTGSKEKVAVVLKDNAYGHGLIEIGTLASEYGIKKAVVRTIDDALKIEKLFDYIVILAEKTFHTYSHTFHIALNSLEDINKLPKNSNVHIKVDTGMHRNGILPEQIEEAFLGLSKREINVTGVFTHHKGADELSTNFFWQKAVFSSVKENVKRICEQLSLPLPAFHSCNSAALFRTSNFDESFARVGIATYGYLDNADIFKFPKLKPVMSLWANKLSSRILKKGQSTGYGGKYIAEENIVISTYDIGYGDGFLRLNERKSYTTPKGYKVLGRVSMDNLCLNTDDEKVCIFDDVNALAQVHDTITYEITTTLNPNIEKEIV</sequence>
<dbReference type="GO" id="GO:0030170">
    <property type="term" value="F:pyridoxal phosphate binding"/>
    <property type="evidence" value="ECO:0007669"/>
    <property type="project" value="UniProtKB-UniRule"/>
</dbReference>
<dbReference type="HAMAP" id="MF_01201">
    <property type="entry name" value="Ala_racemase"/>
    <property type="match status" value="1"/>
</dbReference>
<name>A0A347U6Y4_9BACT</name>
<keyword evidence="3 4" id="KW-0413">Isomerase</keyword>
<evidence type="ECO:0000256" key="4">
    <source>
        <dbReference type="HAMAP-Rule" id="MF_01201"/>
    </source>
</evidence>
<dbReference type="NCBIfam" id="NF000791">
    <property type="entry name" value="PRK00053.2-2"/>
    <property type="match status" value="1"/>
</dbReference>
<keyword evidence="10" id="KW-1185">Reference proteome</keyword>